<dbReference type="PANTHER" id="PTHR30468">
    <property type="entry name" value="ALPHA-KETOGLUTARATE-DEPENDENT SULFONATE DIOXYGENASE"/>
    <property type="match status" value="1"/>
</dbReference>
<evidence type="ECO:0000259" key="6">
    <source>
        <dbReference type="Pfam" id="PF02668"/>
    </source>
</evidence>
<feature type="domain" description="TauD/TfdA-like" evidence="6">
    <location>
        <begin position="9"/>
        <end position="267"/>
    </location>
</feature>
<dbReference type="InterPro" id="IPR003819">
    <property type="entry name" value="TauD/TfdA-like"/>
</dbReference>
<dbReference type="GO" id="GO:0005737">
    <property type="term" value="C:cytoplasm"/>
    <property type="evidence" value="ECO:0007669"/>
    <property type="project" value="TreeGrafter"/>
</dbReference>
<dbReference type="GO" id="GO:0006790">
    <property type="term" value="P:sulfur compound metabolic process"/>
    <property type="evidence" value="ECO:0007669"/>
    <property type="project" value="TreeGrafter"/>
</dbReference>
<feature type="non-terminal residue" evidence="7">
    <location>
        <position position="1"/>
    </location>
</feature>
<dbReference type="InterPro" id="IPR051323">
    <property type="entry name" value="AtsK-like"/>
</dbReference>
<dbReference type="AlphaFoldDB" id="A0A381QWD9"/>
<dbReference type="SUPFAM" id="SSF51197">
    <property type="entry name" value="Clavaminate synthase-like"/>
    <property type="match status" value="1"/>
</dbReference>
<evidence type="ECO:0000256" key="5">
    <source>
        <dbReference type="ARBA" id="ARBA00023004"/>
    </source>
</evidence>
<proteinExistence type="inferred from homology"/>
<dbReference type="GO" id="GO:0000908">
    <property type="term" value="F:taurine dioxygenase activity"/>
    <property type="evidence" value="ECO:0007669"/>
    <property type="project" value="TreeGrafter"/>
</dbReference>
<keyword evidence="4" id="KW-0560">Oxidoreductase</keyword>
<evidence type="ECO:0000313" key="7">
    <source>
        <dbReference type="EMBL" id="SUZ83746.1"/>
    </source>
</evidence>
<dbReference type="InterPro" id="IPR042098">
    <property type="entry name" value="TauD-like_sf"/>
</dbReference>
<dbReference type="EMBL" id="UINC01001564">
    <property type="protein sequence ID" value="SUZ83746.1"/>
    <property type="molecule type" value="Genomic_DNA"/>
</dbReference>
<dbReference type="PANTHER" id="PTHR30468:SF1">
    <property type="entry name" value="ALPHA-KETOGLUTARATE-DEPENDENT SULFONATE DIOXYGENASE"/>
    <property type="match status" value="1"/>
</dbReference>
<evidence type="ECO:0000256" key="1">
    <source>
        <dbReference type="ARBA" id="ARBA00005896"/>
    </source>
</evidence>
<dbReference type="Pfam" id="PF02668">
    <property type="entry name" value="TauD"/>
    <property type="match status" value="1"/>
</dbReference>
<reference evidence="7" key="1">
    <citation type="submission" date="2018-05" db="EMBL/GenBank/DDBJ databases">
        <authorList>
            <person name="Lanie J.A."/>
            <person name="Ng W.-L."/>
            <person name="Kazmierczak K.M."/>
            <person name="Andrzejewski T.M."/>
            <person name="Davidsen T.M."/>
            <person name="Wayne K.J."/>
            <person name="Tettelin H."/>
            <person name="Glass J.I."/>
            <person name="Rusch D."/>
            <person name="Podicherti R."/>
            <person name="Tsui H.-C.T."/>
            <person name="Winkler M.E."/>
        </authorList>
    </citation>
    <scope>NUCLEOTIDE SEQUENCE</scope>
</reference>
<sequence length="275" mass="31181">VDAKDICIYPVTPVIGAEILGVDLNKPLDEDTFQIIHEALITYQVIFFRDQDISVEAHKKFGSLFGELDVHPNDPGLEGHPEVMIIHADENSKRIAGETWHSDVSCSKTPPLGSILRLYKVPETGGDTVFSSMYEAYNTLSDPMKLFLENLTAHHDGGPYYRSVNTRIGRDDGGRTYPTAEHPVIRTHPVSGKKALYVNSMFTQHIIGLPKAESDAVLEFLFEHVQNPAFQCRFKWEKNSIAFWDNRCTQHYAIWDYFPNIRSGYRVTVIGDQPR</sequence>
<evidence type="ECO:0000256" key="4">
    <source>
        <dbReference type="ARBA" id="ARBA00023002"/>
    </source>
</evidence>
<name>A0A381QWD9_9ZZZZ</name>
<dbReference type="Gene3D" id="3.60.130.10">
    <property type="entry name" value="Clavaminate synthase-like"/>
    <property type="match status" value="1"/>
</dbReference>
<keyword evidence="2" id="KW-0479">Metal-binding</keyword>
<evidence type="ECO:0000256" key="2">
    <source>
        <dbReference type="ARBA" id="ARBA00022723"/>
    </source>
</evidence>
<gene>
    <name evidence="7" type="ORF">METZ01_LOCUS36600</name>
</gene>
<evidence type="ECO:0000256" key="3">
    <source>
        <dbReference type="ARBA" id="ARBA00022964"/>
    </source>
</evidence>
<protein>
    <recommendedName>
        <fullName evidence="6">TauD/TfdA-like domain-containing protein</fullName>
    </recommendedName>
</protein>
<dbReference type="GO" id="GO:0046872">
    <property type="term" value="F:metal ion binding"/>
    <property type="evidence" value="ECO:0007669"/>
    <property type="project" value="UniProtKB-KW"/>
</dbReference>
<comment type="similarity">
    <text evidence="1">Belongs to the TfdA dioxygenase family.</text>
</comment>
<organism evidence="7">
    <name type="scientific">marine metagenome</name>
    <dbReference type="NCBI Taxonomy" id="408172"/>
    <lineage>
        <taxon>unclassified sequences</taxon>
        <taxon>metagenomes</taxon>
        <taxon>ecological metagenomes</taxon>
    </lineage>
</organism>
<keyword evidence="5" id="KW-0408">Iron</keyword>
<accession>A0A381QWD9</accession>
<keyword evidence="3" id="KW-0223">Dioxygenase</keyword>